<protein>
    <submittedName>
        <fullName evidence="2">DegV family protein</fullName>
    </submittedName>
</protein>
<dbReference type="InterPro" id="IPR050270">
    <property type="entry name" value="DegV_domain_contain"/>
</dbReference>
<keyword evidence="3" id="KW-1185">Reference proteome</keyword>
<organism evidence="2 3">
    <name type="scientific">Fructobacillus parabroussonetiae</name>
    <dbReference type="NCBI Taxonomy" id="2713174"/>
    <lineage>
        <taxon>Bacteria</taxon>
        <taxon>Bacillati</taxon>
        <taxon>Bacillota</taxon>
        <taxon>Bacilli</taxon>
        <taxon>Lactobacillales</taxon>
        <taxon>Lactobacillaceae</taxon>
        <taxon>Fructobacillus</taxon>
    </lineage>
</organism>
<dbReference type="RefSeq" id="WP_213821407.1">
    <property type="nucleotide sequence ID" value="NZ_JAAMFL010000005.1"/>
</dbReference>
<accession>A0ABS5QXY3</accession>
<dbReference type="NCBIfam" id="TIGR00762">
    <property type="entry name" value="DegV"/>
    <property type="match status" value="1"/>
</dbReference>
<dbReference type="Gene3D" id="3.40.50.10170">
    <property type="match status" value="1"/>
</dbReference>
<comment type="caution">
    <text evidence="2">The sequence shown here is derived from an EMBL/GenBank/DDBJ whole genome shotgun (WGS) entry which is preliminary data.</text>
</comment>
<dbReference type="InterPro" id="IPR003797">
    <property type="entry name" value="DegV"/>
</dbReference>
<evidence type="ECO:0000256" key="1">
    <source>
        <dbReference type="ARBA" id="ARBA00023121"/>
    </source>
</evidence>
<dbReference type="EMBL" id="JAAMFL010000005">
    <property type="protein sequence ID" value="MBS9337475.1"/>
    <property type="molecule type" value="Genomic_DNA"/>
</dbReference>
<name>A0ABS5QXY3_9LACO</name>
<sequence>MTKVKIVTDSSARLTEQELKDFDIQVVPLSVEIDGTIYQDGVSISSDKFLELMAESKELPHTSQPSIGAFQEAYEKALASDPDAEILSLHISSGLSGTVNAAQQATALVKNKVETFDTRQADRAEAFVVLAAARVAKNGGSMEEVLEAAEKARKDSYIYLSFRTLDNMVAGGRLSKTQGLIGNILNIKVGAFVDREGKVDVAVKGRGMKTLNKFNDDVIEKMKGFKKMKSIGVSHAGIPEEAQAMADRLNEIWPDIDILVSVTNPLISTHTGLGALAILFEAE</sequence>
<reference evidence="2 3" key="1">
    <citation type="submission" date="2020-02" db="EMBL/GenBank/DDBJ databases">
        <title>Fructobacillus sp. isolated from paper mulberry of Taiwan.</title>
        <authorList>
            <person name="Lin S.-T."/>
        </authorList>
    </citation>
    <scope>NUCLEOTIDE SEQUENCE [LARGE SCALE GENOMIC DNA]</scope>
    <source>
        <strain evidence="2 3">S1-1</strain>
    </source>
</reference>
<evidence type="ECO:0000313" key="3">
    <source>
        <dbReference type="Proteomes" id="UP001519503"/>
    </source>
</evidence>
<dbReference type="PROSITE" id="PS51482">
    <property type="entry name" value="DEGV"/>
    <property type="match status" value="1"/>
</dbReference>
<dbReference type="SUPFAM" id="SSF82549">
    <property type="entry name" value="DAK1/DegV-like"/>
    <property type="match status" value="1"/>
</dbReference>
<dbReference type="Pfam" id="PF02645">
    <property type="entry name" value="DegV"/>
    <property type="match status" value="1"/>
</dbReference>
<dbReference type="PANTHER" id="PTHR33434:SF8">
    <property type="entry name" value="DEGV DOMAIN-CONTAINING PROTEIN SPR1019"/>
    <property type="match status" value="1"/>
</dbReference>
<proteinExistence type="predicted"/>
<gene>
    <name evidence="2" type="ORF">G6R30_03225</name>
</gene>
<dbReference type="Proteomes" id="UP001519503">
    <property type="component" value="Unassembled WGS sequence"/>
</dbReference>
<dbReference type="PANTHER" id="PTHR33434">
    <property type="entry name" value="DEGV DOMAIN-CONTAINING PROTEIN DR_1986-RELATED"/>
    <property type="match status" value="1"/>
</dbReference>
<dbReference type="InterPro" id="IPR043168">
    <property type="entry name" value="DegV_C"/>
</dbReference>
<evidence type="ECO:0000313" key="2">
    <source>
        <dbReference type="EMBL" id="MBS9337475.1"/>
    </source>
</evidence>
<dbReference type="Gene3D" id="3.30.1180.10">
    <property type="match status" value="1"/>
</dbReference>
<keyword evidence="1" id="KW-0446">Lipid-binding</keyword>